<gene>
    <name evidence="1" type="ORF">LCGC14_3057430</name>
</gene>
<proteinExistence type="predicted"/>
<reference evidence="1" key="1">
    <citation type="journal article" date="2015" name="Nature">
        <title>Complex archaea that bridge the gap between prokaryotes and eukaryotes.</title>
        <authorList>
            <person name="Spang A."/>
            <person name="Saw J.H."/>
            <person name="Jorgensen S.L."/>
            <person name="Zaremba-Niedzwiedzka K."/>
            <person name="Martijn J."/>
            <person name="Lind A.E."/>
            <person name="van Eijk R."/>
            <person name="Schleper C."/>
            <person name="Guy L."/>
            <person name="Ettema T.J."/>
        </authorList>
    </citation>
    <scope>NUCLEOTIDE SEQUENCE</scope>
</reference>
<sequence>MDYGKCTGLISCACHDHYARTVRKLREADSVSRQLRETAIRLIAQKYGVPEREVIHSLRR</sequence>
<accession>A0A0F8X864</accession>
<protein>
    <submittedName>
        <fullName evidence="1">Uncharacterized protein</fullName>
    </submittedName>
</protein>
<evidence type="ECO:0000313" key="1">
    <source>
        <dbReference type="EMBL" id="KKK57150.1"/>
    </source>
</evidence>
<comment type="caution">
    <text evidence="1">The sequence shown here is derived from an EMBL/GenBank/DDBJ whole genome shotgun (WGS) entry which is preliminary data.</text>
</comment>
<dbReference type="EMBL" id="LAZR01064629">
    <property type="protein sequence ID" value="KKK57150.1"/>
    <property type="molecule type" value="Genomic_DNA"/>
</dbReference>
<organism evidence="1">
    <name type="scientific">marine sediment metagenome</name>
    <dbReference type="NCBI Taxonomy" id="412755"/>
    <lineage>
        <taxon>unclassified sequences</taxon>
        <taxon>metagenomes</taxon>
        <taxon>ecological metagenomes</taxon>
    </lineage>
</organism>
<dbReference type="AlphaFoldDB" id="A0A0F8X864"/>
<name>A0A0F8X864_9ZZZZ</name>